<dbReference type="InterPro" id="IPR043502">
    <property type="entry name" value="DNA/RNA_pol_sf"/>
</dbReference>
<gene>
    <name evidence="3" type="ORF">Vafri_2522</name>
</gene>
<proteinExistence type="predicted"/>
<dbReference type="Pfam" id="PF03732">
    <property type="entry name" value="Retrotrans_gag"/>
    <property type="match status" value="1"/>
</dbReference>
<feature type="domain" description="Retrotransposon gag" evidence="2">
    <location>
        <begin position="164"/>
        <end position="255"/>
    </location>
</feature>
<accession>A0A8J4APP0</accession>
<sequence length="617" mass="66540">MSDNDRSKSSPLDTFAEDLGRAVLVAAAASGESNHLSLAALAAGSSLSPDKLTALIEQTRRLRDCMNGYLLYLTGVLSFVGPARNEEQGRPPSSLRQGHDDGDEVIKLSIPVPKLHISADMKQKNAERSTADATLAYLRDVRKYLLLVRGGDRDAVKCLFVGNTLEGMAKTWYDQWTTARENFTYDELTAALLARFTPEVQPRDVEARHTLALGTYRMHPNETIPSYQSRFEALVTPIADLSEGDRIFWFQRGLSESLAGECATDLMGRKFQSYGDLVQFARGAEMRFLAKQGALRPVPRVNAVQAQDPAYDAAHVDQGTDVRSPTAATTVVRTDQGRSVRGVSGTGTRVSTGAGPSSGPVRGKRKGGLPSDASDDFISSAEVNALGLSPQSSEWSQVTLADGGKHPILGRITLSLGVGPLRITTQPYVLQELTDAATYILGSSTLRQYGASIDMESATLRLRKGTLSCKVPFVSFASVGPEGGRSEAEPVVNFAVAAMQKRTEPKSVGRKEADRMIRKGAHALLVRPGLHLNAATTSTSADPEVEALLQGYADVFRDVPGLPPMRPVDHTIPLVPGAQPVSRPMYRLSPLELDEVKRQVTDLLAKGMIRGGSPLYA</sequence>
<reference evidence="3" key="1">
    <citation type="journal article" date="2021" name="Proc. Natl. Acad. Sci. U.S.A.">
        <title>Three genomes in the algal genus Volvox reveal the fate of a haploid sex-determining region after a transition to homothallism.</title>
        <authorList>
            <person name="Yamamoto K."/>
            <person name="Hamaji T."/>
            <person name="Kawai-Toyooka H."/>
            <person name="Matsuzaki R."/>
            <person name="Takahashi F."/>
            <person name="Nishimura Y."/>
            <person name="Kawachi M."/>
            <person name="Noguchi H."/>
            <person name="Minakuchi Y."/>
            <person name="Umen J.G."/>
            <person name="Toyoda A."/>
            <person name="Nozaki H."/>
        </authorList>
    </citation>
    <scope>NUCLEOTIDE SEQUENCE</scope>
    <source>
        <strain evidence="3">NIES-3780</strain>
    </source>
</reference>
<protein>
    <recommendedName>
        <fullName evidence="2">Retrotransposon gag domain-containing protein</fullName>
    </recommendedName>
</protein>
<dbReference type="Gene3D" id="3.10.10.10">
    <property type="entry name" value="HIV Type 1 Reverse Transcriptase, subunit A, domain 1"/>
    <property type="match status" value="1"/>
</dbReference>
<comment type="caution">
    <text evidence="3">The sequence shown here is derived from an EMBL/GenBank/DDBJ whole genome shotgun (WGS) entry which is preliminary data.</text>
</comment>
<dbReference type="SUPFAM" id="SSF56672">
    <property type="entry name" value="DNA/RNA polymerases"/>
    <property type="match status" value="1"/>
</dbReference>
<dbReference type="InterPro" id="IPR005162">
    <property type="entry name" value="Retrotrans_gag_dom"/>
</dbReference>
<dbReference type="Gene3D" id="2.40.70.10">
    <property type="entry name" value="Acid Proteases"/>
    <property type="match status" value="1"/>
</dbReference>
<feature type="compositionally biased region" description="Low complexity" evidence="1">
    <location>
        <begin position="338"/>
        <end position="353"/>
    </location>
</feature>
<dbReference type="InterPro" id="IPR021109">
    <property type="entry name" value="Peptidase_aspartic_dom_sf"/>
</dbReference>
<organism evidence="3 4">
    <name type="scientific">Volvox africanus</name>
    <dbReference type="NCBI Taxonomy" id="51714"/>
    <lineage>
        <taxon>Eukaryota</taxon>
        <taxon>Viridiplantae</taxon>
        <taxon>Chlorophyta</taxon>
        <taxon>core chlorophytes</taxon>
        <taxon>Chlorophyceae</taxon>
        <taxon>CS clade</taxon>
        <taxon>Chlamydomonadales</taxon>
        <taxon>Volvocaceae</taxon>
        <taxon>Volvox</taxon>
    </lineage>
</organism>
<dbReference type="PANTHER" id="PTHR15503">
    <property type="entry name" value="LDOC1 RELATED"/>
    <property type="match status" value="1"/>
</dbReference>
<feature type="region of interest" description="Disordered" evidence="1">
    <location>
        <begin position="338"/>
        <end position="374"/>
    </location>
</feature>
<keyword evidence="4" id="KW-1185">Reference proteome</keyword>
<evidence type="ECO:0000313" key="3">
    <source>
        <dbReference type="EMBL" id="GIL45209.1"/>
    </source>
</evidence>
<dbReference type="InterPro" id="IPR032567">
    <property type="entry name" value="RTL1-rel"/>
</dbReference>
<name>A0A8J4APP0_9CHLO</name>
<dbReference type="EMBL" id="BNCO01000003">
    <property type="protein sequence ID" value="GIL45209.1"/>
    <property type="molecule type" value="Genomic_DNA"/>
</dbReference>
<dbReference type="AlphaFoldDB" id="A0A8J4APP0"/>
<evidence type="ECO:0000256" key="1">
    <source>
        <dbReference type="SAM" id="MobiDB-lite"/>
    </source>
</evidence>
<evidence type="ECO:0000259" key="2">
    <source>
        <dbReference type="Pfam" id="PF03732"/>
    </source>
</evidence>
<dbReference type="Proteomes" id="UP000747399">
    <property type="component" value="Unassembled WGS sequence"/>
</dbReference>
<dbReference type="PANTHER" id="PTHR15503:SF45">
    <property type="entry name" value="RNA-DIRECTED DNA POLYMERASE HOMOLOG"/>
    <property type="match status" value="1"/>
</dbReference>
<evidence type="ECO:0000313" key="4">
    <source>
        <dbReference type="Proteomes" id="UP000747399"/>
    </source>
</evidence>